<protein>
    <recommendedName>
        <fullName evidence="1">NAD-dependent epimerase/dehydratase domain-containing protein</fullName>
    </recommendedName>
</protein>
<comment type="caution">
    <text evidence="2">The sequence shown here is derived from an EMBL/GenBank/DDBJ whole genome shotgun (WGS) entry which is preliminary data.</text>
</comment>
<dbReference type="Pfam" id="PF01370">
    <property type="entry name" value="Epimerase"/>
    <property type="match status" value="1"/>
</dbReference>
<dbReference type="SUPFAM" id="SSF51735">
    <property type="entry name" value="NAD(P)-binding Rossmann-fold domains"/>
    <property type="match status" value="1"/>
</dbReference>
<evidence type="ECO:0000313" key="2">
    <source>
        <dbReference type="EMBL" id="KAH6665309.1"/>
    </source>
</evidence>
<keyword evidence="3" id="KW-1185">Reference proteome</keyword>
<accession>A0A9P8V1I7</accession>
<dbReference type="EMBL" id="JAGSXJ010000038">
    <property type="protein sequence ID" value="KAH6665309.1"/>
    <property type="molecule type" value="Genomic_DNA"/>
</dbReference>
<name>A0A9P8V1I7_9PEZI</name>
<reference evidence="2" key="1">
    <citation type="journal article" date="2021" name="Nat. Commun.">
        <title>Genetic determinants of endophytism in the Arabidopsis root mycobiome.</title>
        <authorList>
            <person name="Mesny F."/>
            <person name="Miyauchi S."/>
            <person name="Thiergart T."/>
            <person name="Pickel B."/>
            <person name="Atanasova L."/>
            <person name="Karlsson M."/>
            <person name="Huettel B."/>
            <person name="Barry K.W."/>
            <person name="Haridas S."/>
            <person name="Chen C."/>
            <person name="Bauer D."/>
            <person name="Andreopoulos W."/>
            <person name="Pangilinan J."/>
            <person name="LaButti K."/>
            <person name="Riley R."/>
            <person name="Lipzen A."/>
            <person name="Clum A."/>
            <person name="Drula E."/>
            <person name="Henrissat B."/>
            <person name="Kohler A."/>
            <person name="Grigoriev I.V."/>
            <person name="Martin F.M."/>
            <person name="Hacquard S."/>
        </authorList>
    </citation>
    <scope>NUCLEOTIDE SEQUENCE</scope>
    <source>
        <strain evidence="2">MPI-SDFR-AT-0117</strain>
    </source>
</reference>
<dbReference type="InterPro" id="IPR001509">
    <property type="entry name" value="Epimerase_deHydtase"/>
</dbReference>
<dbReference type="InterPro" id="IPR036291">
    <property type="entry name" value="NAD(P)-bd_dom_sf"/>
</dbReference>
<gene>
    <name evidence="2" type="ORF">F5X68DRAFT_250114</name>
</gene>
<organism evidence="2 3">
    <name type="scientific">Plectosphaerella plurivora</name>
    <dbReference type="NCBI Taxonomy" id="936078"/>
    <lineage>
        <taxon>Eukaryota</taxon>
        <taxon>Fungi</taxon>
        <taxon>Dikarya</taxon>
        <taxon>Ascomycota</taxon>
        <taxon>Pezizomycotina</taxon>
        <taxon>Sordariomycetes</taxon>
        <taxon>Hypocreomycetidae</taxon>
        <taxon>Glomerellales</taxon>
        <taxon>Plectosphaerellaceae</taxon>
        <taxon>Plectosphaerella</taxon>
    </lineage>
</organism>
<proteinExistence type="predicted"/>
<dbReference type="OrthoDB" id="4464973at2759"/>
<dbReference type="AlphaFoldDB" id="A0A9P8V1I7"/>
<sequence length="304" mass="32688">MNILIVGGSGQIGGHAAILLQSKGHTVTTAGRHRPTSPPSLAALPFLTIDYVAGNTTKEQLTPFEAIVFAAGADMRQVPTGEDVDTWVFRANTESVPAFAKLARSAGVKNFIHIGSFYPHILPELVETSSYIRSHKIASDSVAALSTPEFSACSIDAPFVVGILPGMKIPMFEAYVQYAEGKLGLKETAPMGAINFISVRSLSEAIAGALKNGPAVSGRTLLVGDENWTYATYFGKFFSAVRKADVTITATDEDHPMLPRAALFAGDRVVSYEPDADVVKILGNYRRKDVQRAIEEIVAEYHTE</sequence>
<dbReference type="Proteomes" id="UP000770015">
    <property type="component" value="Unassembled WGS sequence"/>
</dbReference>
<evidence type="ECO:0000313" key="3">
    <source>
        <dbReference type="Proteomes" id="UP000770015"/>
    </source>
</evidence>
<evidence type="ECO:0000259" key="1">
    <source>
        <dbReference type="Pfam" id="PF01370"/>
    </source>
</evidence>
<dbReference type="Gene3D" id="3.40.50.720">
    <property type="entry name" value="NAD(P)-binding Rossmann-like Domain"/>
    <property type="match status" value="1"/>
</dbReference>
<feature type="domain" description="NAD-dependent epimerase/dehydratase" evidence="1">
    <location>
        <begin position="3"/>
        <end position="123"/>
    </location>
</feature>